<organism evidence="1 2">
    <name type="scientific">Metallosphaera yellowstonensis MK1</name>
    <dbReference type="NCBI Taxonomy" id="671065"/>
    <lineage>
        <taxon>Archaea</taxon>
        <taxon>Thermoproteota</taxon>
        <taxon>Thermoprotei</taxon>
        <taxon>Sulfolobales</taxon>
        <taxon>Sulfolobaceae</taxon>
        <taxon>Metallosphaera</taxon>
    </lineage>
</organism>
<dbReference type="AlphaFoldDB" id="H2C8N8"/>
<name>H2C8N8_9CREN</name>
<reference evidence="1 2" key="1">
    <citation type="submission" date="2012-01" db="EMBL/GenBank/DDBJ databases">
        <title>Improved High-Quality Draft sequence of Metallosphaera yellowstonensis MK1.</title>
        <authorList>
            <consortium name="US DOE Joint Genome Institute"/>
            <person name="Lucas S."/>
            <person name="Han J."/>
            <person name="Cheng J.-F."/>
            <person name="Goodwin L."/>
            <person name="Pitluck S."/>
            <person name="Peters L."/>
            <person name="Teshima H."/>
            <person name="Detter J.C."/>
            <person name="Han C."/>
            <person name="Tapia R."/>
            <person name="Land M."/>
            <person name="Hauser L."/>
            <person name="Kyrpides N."/>
            <person name="Kozubal M."/>
            <person name="Macur R.E."/>
            <person name="Jay Z."/>
            <person name="Inskeep W."/>
            <person name="Woyke T."/>
        </authorList>
    </citation>
    <scope>NUCLEOTIDE SEQUENCE [LARGE SCALE GENOMIC DNA]</scope>
    <source>
        <strain evidence="1 2">MK1</strain>
    </source>
</reference>
<gene>
    <name evidence="1" type="ORF">MetMK1DRAFT_00029530</name>
</gene>
<dbReference type="STRING" id="671065.MetMK1DRAFT_00029530"/>
<dbReference type="Proteomes" id="UP000003980">
    <property type="component" value="Unassembled WGS sequence"/>
</dbReference>
<dbReference type="EMBL" id="JH597770">
    <property type="protein sequence ID" value="EHP68514.1"/>
    <property type="molecule type" value="Genomic_DNA"/>
</dbReference>
<keyword evidence="2" id="KW-1185">Reference proteome</keyword>
<dbReference type="HOGENOM" id="CLU_2968533_0_0_2"/>
<evidence type="ECO:0000313" key="1">
    <source>
        <dbReference type="EMBL" id="EHP68514.1"/>
    </source>
</evidence>
<proteinExistence type="predicted"/>
<sequence>MEIKYKLFPLRPDSSPTTYFILLSPEGLPRYAIREAQLDCLAIRALRDYGLTAVVGLS</sequence>
<evidence type="ECO:0000313" key="2">
    <source>
        <dbReference type="Proteomes" id="UP000003980"/>
    </source>
</evidence>
<accession>H2C8N8</accession>
<protein>
    <submittedName>
        <fullName evidence="1">Uncharacterized protein</fullName>
    </submittedName>
</protein>